<evidence type="ECO:0000313" key="2">
    <source>
        <dbReference type="Proteomes" id="UP000772618"/>
    </source>
</evidence>
<reference evidence="1 2" key="1">
    <citation type="submission" date="2021-05" db="EMBL/GenBank/DDBJ databases">
        <title>A Polyphasic approach of four new species of the genus Ohtaekwangia: Ohtaekwangia histidinii sp. nov., Ohtaekwangia cretensis sp. nov., Ohtaekwangia indiensis sp. nov., Ohtaekwangia reichenbachii sp. nov. from diverse environment.</title>
        <authorList>
            <person name="Octaviana S."/>
        </authorList>
    </citation>
    <scope>NUCLEOTIDE SEQUENCE [LARGE SCALE GENOMIC DNA]</scope>
    <source>
        <strain evidence="1 2">PWU20</strain>
    </source>
</reference>
<evidence type="ECO:0008006" key="3">
    <source>
        <dbReference type="Google" id="ProtNLM"/>
    </source>
</evidence>
<dbReference type="EMBL" id="JAHESD010000040">
    <property type="protein sequence ID" value="MBT1704828.1"/>
    <property type="molecule type" value="Genomic_DNA"/>
</dbReference>
<keyword evidence="2" id="KW-1185">Reference proteome</keyword>
<accession>A0ABS5VUV8</accession>
<proteinExistence type="predicted"/>
<dbReference type="Proteomes" id="UP000772618">
    <property type="component" value="Unassembled WGS sequence"/>
</dbReference>
<dbReference type="Gene3D" id="3.30.2310.20">
    <property type="entry name" value="RelE-like"/>
    <property type="match status" value="1"/>
</dbReference>
<protein>
    <recommendedName>
        <fullName evidence="3">Type II toxin-antitoxin system RelE/ParE family toxin</fullName>
    </recommendedName>
</protein>
<dbReference type="InterPro" id="IPR035093">
    <property type="entry name" value="RelE/ParE_toxin_dom_sf"/>
</dbReference>
<name>A0ABS5VUV8_9BACT</name>
<evidence type="ECO:0000313" key="1">
    <source>
        <dbReference type="EMBL" id="MBT1704828.1"/>
    </source>
</evidence>
<gene>
    <name evidence="1" type="ORF">KK060_16150</name>
</gene>
<sequence length="79" mass="9221">MPKYKIKIAPDALPDIQDATDWYNKQLQGLGTRFQKQVITQINSLKSNPLSHVIRYADIRCMLIKRFPFMVHFSVNQIS</sequence>
<organism evidence="1 2">
    <name type="scientific">Chryseosolibacter indicus</name>
    <dbReference type="NCBI Taxonomy" id="2782351"/>
    <lineage>
        <taxon>Bacteria</taxon>
        <taxon>Pseudomonadati</taxon>
        <taxon>Bacteroidota</taxon>
        <taxon>Cytophagia</taxon>
        <taxon>Cytophagales</taxon>
        <taxon>Chryseotaleaceae</taxon>
        <taxon>Chryseosolibacter</taxon>
    </lineage>
</organism>
<comment type="caution">
    <text evidence="1">The sequence shown here is derived from an EMBL/GenBank/DDBJ whole genome shotgun (WGS) entry which is preliminary data.</text>
</comment>